<dbReference type="GO" id="GO:0016874">
    <property type="term" value="F:ligase activity"/>
    <property type="evidence" value="ECO:0007669"/>
    <property type="project" value="UniProtKB-KW"/>
</dbReference>
<dbReference type="PANTHER" id="PTHR39323">
    <property type="entry name" value="BLR1149 PROTEIN"/>
    <property type="match status" value="1"/>
</dbReference>
<protein>
    <submittedName>
        <fullName evidence="1">Ligase-associated DNA damage response endonuclease PdeM</fullName>
        <ecNumber evidence="1">3.1.-.-</ecNumber>
    </submittedName>
</protein>
<dbReference type="PANTHER" id="PTHR39323:SF1">
    <property type="entry name" value="BLR1149 PROTEIN"/>
    <property type="match status" value="1"/>
</dbReference>
<dbReference type="InterPro" id="IPR026336">
    <property type="entry name" value="PdeM-like"/>
</dbReference>
<dbReference type="PIRSF" id="PIRSF000887">
    <property type="entry name" value="Pesterase_MJ0037"/>
    <property type="match status" value="1"/>
</dbReference>
<evidence type="ECO:0000313" key="1">
    <source>
        <dbReference type="EMBL" id="NNM70925.1"/>
    </source>
</evidence>
<keyword evidence="1" id="KW-0378">Hydrolase</keyword>
<dbReference type="AlphaFoldDB" id="A0A849I3G8"/>
<dbReference type="GO" id="GO:0016787">
    <property type="term" value="F:hydrolase activity"/>
    <property type="evidence" value="ECO:0007669"/>
    <property type="project" value="UniProtKB-KW"/>
</dbReference>
<keyword evidence="1" id="KW-0255">Endonuclease</keyword>
<dbReference type="Gene3D" id="3.60.21.10">
    <property type="match status" value="1"/>
</dbReference>
<dbReference type="EC" id="3.1.-.-" evidence="1"/>
<accession>A0A849I3G8</accession>
<comment type="caution">
    <text evidence="1">The sequence shown here is derived from an EMBL/GenBank/DDBJ whole genome shotgun (WGS) entry which is preliminary data.</text>
</comment>
<dbReference type="RefSeq" id="WP_171217233.1">
    <property type="nucleotide sequence ID" value="NZ_JABEPP010000001.1"/>
</dbReference>
<proteinExistence type="predicted"/>
<gene>
    <name evidence="1" type="primary">pdeM</name>
    <name evidence="1" type="ORF">HJG44_00760</name>
</gene>
<keyword evidence="1" id="KW-0540">Nuclease</keyword>
<dbReference type="GO" id="GO:0004519">
    <property type="term" value="F:endonuclease activity"/>
    <property type="evidence" value="ECO:0007669"/>
    <property type="project" value="UniProtKB-KW"/>
</dbReference>
<dbReference type="InterPro" id="IPR029052">
    <property type="entry name" value="Metallo-depent_PP-like"/>
</dbReference>
<dbReference type="SUPFAM" id="SSF56300">
    <property type="entry name" value="Metallo-dependent phosphatases"/>
    <property type="match status" value="1"/>
</dbReference>
<sequence>MALPQKIAAAETEIAGLACLLDPSGAMFFTAEKALVVADLHLEKGSSYARRGSFLPPYDTRATIASLAGVIGRYLPRRVVALGDSFHDRRGPERLGEAERRALAEAMAGLDWIWITGNHDPDLRPEIGGEVLPETELGPLRLRHHPAAGACRELAGHLHPVAKVVLYGRSVRAKAFLSDGDRCVLPAFGAYAGGLNACDEVFGPLFPSGFTAHVIGRNRLFALAPAALCGD</sequence>
<dbReference type="Proteomes" id="UP000564885">
    <property type="component" value="Unassembled WGS sequence"/>
</dbReference>
<dbReference type="InterPro" id="IPR024173">
    <property type="entry name" value="Pesterase_MJ0037-like"/>
</dbReference>
<keyword evidence="1" id="KW-0436">Ligase</keyword>
<reference evidence="1 2" key="1">
    <citation type="submission" date="2020-04" db="EMBL/GenBank/DDBJ databases">
        <title>Enterovirga sp. isolate from soil.</title>
        <authorList>
            <person name="Chea S."/>
            <person name="Kim D.-U."/>
        </authorList>
    </citation>
    <scope>NUCLEOTIDE SEQUENCE [LARGE SCALE GENOMIC DNA]</scope>
    <source>
        <strain evidence="1 2">DB1703</strain>
    </source>
</reference>
<dbReference type="NCBIfam" id="TIGR04123">
    <property type="entry name" value="P_estr_lig_assc"/>
    <property type="match status" value="1"/>
</dbReference>
<dbReference type="EMBL" id="JABEPP010000001">
    <property type="protein sequence ID" value="NNM70925.1"/>
    <property type="molecule type" value="Genomic_DNA"/>
</dbReference>
<keyword evidence="2" id="KW-1185">Reference proteome</keyword>
<evidence type="ECO:0000313" key="2">
    <source>
        <dbReference type="Proteomes" id="UP000564885"/>
    </source>
</evidence>
<name>A0A849I3G8_9HYPH</name>
<organism evidence="1 2">
    <name type="scientific">Enterovirga aerilata</name>
    <dbReference type="NCBI Taxonomy" id="2730920"/>
    <lineage>
        <taxon>Bacteria</taxon>
        <taxon>Pseudomonadati</taxon>
        <taxon>Pseudomonadota</taxon>
        <taxon>Alphaproteobacteria</taxon>
        <taxon>Hyphomicrobiales</taxon>
        <taxon>Methylobacteriaceae</taxon>
        <taxon>Enterovirga</taxon>
    </lineage>
</organism>